<evidence type="ECO:0000313" key="3">
    <source>
        <dbReference type="Proteomes" id="UP000285379"/>
    </source>
</evidence>
<sequence>MVAKISHGTSLYGALAYNCDKVTAGTAEILSGNRMISDRLGLPSEDIRLALLSFENYLLANRNTEKPVLHISLSPAPEDRLTDGLLVELAERYMQKMGYGNQPYIAYKHADTHNAHIHIVSVCVDGQGKKISDAYEHRRSMTACRELETDFGLRNGADTERRSPKAELKKVDASLGDVRHQVGNTLKAVLESYRFQTFGEYSALLSTLNIEAKQVRGEYNGIPYTGIVYSATDDTGKVVSPPFKSSRFGKRFGNELLEKRMLMNLKALKEGKWTPSIQADIARALRQADSRKRFVELLGQKNIDVVFRENERGRIYGVTFIDHNRREVFNGSRMGKEFSANVFNDYFKWLENIPEKERGGHSATELWQHHRHESSSTLELAAGIFSLETNPRDYEEEAFARRMKKKKKAGRKRGI</sequence>
<proteinExistence type="predicted"/>
<evidence type="ECO:0000259" key="1">
    <source>
        <dbReference type="Pfam" id="PF03432"/>
    </source>
</evidence>
<protein>
    <submittedName>
        <fullName evidence="2">Mobilization protein</fullName>
    </submittedName>
</protein>
<dbReference type="AlphaFoldDB" id="A0A412VFD3"/>
<evidence type="ECO:0000313" key="2">
    <source>
        <dbReference type="EMBL" id="RGV04451.1"/>
    </source>
</evidence>
<dbReference type="RefSeq" id="WP_117929098.1">
    <property type="nucleotide sequence ID" value="NZ_QRYT01000059.1"/>
</dbReference>
<name>A0A412VFD3_PHOVU</name>
<comment type="caution">
    <text evidence="2">The sequence shown here is derived from an EMBL/GenBank/DDBJ whole genome shotgun (WGS) entry which is preliminary data.</text>
</comment>
<feature type="domain" description="MobA/VirD2-like nuclease" evidence="1">
    <location>
        <begin position="41"/>
        <end position="153"/>
    </location>
</feature>
<accession>A0A412VFD3</accession>
<gene>
    <name evidence="2" type="ORF">DWW27_18900</name>
</gene>
<organism evidence="2 3">
    <name type="scientific">Phocaeicola vulgatus</name>
    <name type="common">Bacteroides vulgatus</name>
    <dbReference type="NCBI Taxonomy" id="821"/>
    <lineage>
        <taxon>Bacteria</taxon>
        <taxon>Pseudomonadati</taxon>
        <taxon>Bacteroidota</taxon>
        <taxon>Bacteroidia</taxon>
        <taxon>Bacteroidales</taxon>
        <taxon>Bacteroidaceae</taxon>
        <taxon>Phocaeicola</taxon>
    </lineage>
</organism>
<reference evidence="2 3" key="1">
    <citation type="submission" date="2018-08" db="EMBL/GenBank/DDBJ databases">
        <title>A genome reference for cultivated species of the human gut microbiota.</title>
        <authorList>
            <person name="Zou Y."/>
            <person name="Xue W."/>
            <person name="Luo G."/>
        </authorList>
    </citation>
    <scope>NUCLEOTIDE SEQUENCE [LARGE SCALE GENOMIC DNA]</scope>
    <source>
        <strain evidence="2 3">AF14-8</strain>
    </source>
</reference>
<dbReference type="Pfam" id="PF03432">
    <property type="entry name" value="Relaxase"/>
    <property type="match status" value="1"/>
</dbReference>
<dbReference type="NCBIfam" id="NF041325">
    <property type="entry name" value="Bacteroid_MobB"/>
    <property type="match status" value="1"/>
</dbReference>
<dbReference type="InterPro" id="IPR005094">
    <property type="entry name" value="Endonuclease_MobA/VirD2"/>
</dbReference>
<dbReference type="EMBL" id="QRYT01000059">
    <property type="protein sequence ID" value="RGV04451.1"/>
    <property type="molecule type" value="Genomic_DNA"/>
</dbReference>
<dbReference type="Proteomes" id="UP000285379">
    <property type="component" value="Unassembled WGS sequence"/>
</dbReference>